<name>A0A820HIJ3_9BILA</name>
<dbReference type="AlphaFoldDB" id="A0A820HIJ3"/>
<protein>
    <submittedName>
        <fullName evidence="1">Uncharacterized protein</fullName>
    </submittedName>
</protein>
<evidence type="ECO:0000313" key="1">
    <source>
        <dbReference type="EMBL" id="CAF4296543.1"/>
    </source>
</evidence>
<feature type="non-terminal residue" evidence="1">
    <location>
        <position position="1"/>
    </location>
</feature>
<proteinExistence type="predicted"/>
<comment type="caution">
    <text evidence="1">The sequence shown here is derived from an EMBL/GenBank/DDBJ whole genome shotgun (WGS) entry which is preliminary data.</text>
</comment>
<sequence>EYVVEEYQQPQELLIQLYQQTESMRVMVNTTDYDCSQVKSKMNTTYSHR</sequence>
<organism evidence="1 2">
    <name type="scientific">Adineta steineri</name>
    <dbReference type="NCBI Taxonomy" id="433720"/>
    <lineage>
        <taxon>Eukaryota</taxon>
        <taxon>Metazoa</taxon>
        <taxon>Spiralia</taxon>
        <taxon>Gnathifera</taxon>
        <taxon>Rotifera</taxon>
        <taxon>Eurotatoria</taxon>
        <taxon>Bdelloidea</taxon>
        <taxon>Adinetida</taxon>
        <taxon>Adinetidae</taxon>
        <taxon>Adineta</taxon>
    </lineage>
</organism>
<dbReference type="EMBL" id="CAJOBB010013831">
    <property type="protein sequence ID" value="CAF4296543.1"/>
    <property type="molecule type" value="Genomic_DNA"/>
</dbReference>
<reference evidence="1" key="1">
    <citation type="submission" date="2021-02" db="EMBL/GenBank/DDBJ databases">
        <authorList>
            <person name="Nowell W R."/>
        </authorList>
    </citation>
    <scope>NUCLEOTIDE SEQUENCE</scope>
</reference>
<dbReference type="Proteomes" id="UP000663868">
    <property type="component" value="Unassembled WGS sequence"/>
</dbReference>
<evidence type="ECO:0000313" key="2">
    <source>
        <dbReference type="Proteomes" id="UP000663868"/>
    </source>
</evidence>
<gene>
    <name evidence="1" type="ORF">KXQ929_LOCUS45287</name>
</gene>
<accession>A0A820HIJ3</accession>